<evidence type="ECO:0000313" key="7">
    <source>
        <dbReference type="EMBL" id="MBH0237789.1"/>
    </source>
</evidence>
<dbReference type="Gene3D" id="3.40.50.150">
    <property type="entry name" value="Vaccinia Virus protein VP39"/>
    <property type="match status" value="1"/>
</dbReference>
<keyword evidence="5 6" id="KW-0949">S-adenosyl-L-methionine</keyword>
<keyword evidence="3 6" id="KW-0489">Methyltransferase</keyword>
<dbReference type="GO" id="GO:0005829">
    <property type="term" value="C:cytosol"/>
    <property type="evidence" value="ECO:0007669"/>
    <property type="project" value="TreeGrafter"/>
</dbReference>
<evidence type="ECO:0000256" key="4">
    <source>
        <dbReference type="ARBA" id="ARBA00022679"/>
    </source>
</evidence>
<evidence type="ECO:0000256" key="1">
    <source>
        <dbReference type="ARBA" id="ARBA00022490"/>
    </source>
</evidence>
<feature type="binding site" evidence="6">
    <location>
        <position position="81"/>
    </location>
    <ligand>
        <name>S-adenosyl-L-methionine</name>
        <dbReference type="ChEBI" id="CHEBI:59789"/>
    </ligand>
</feature>
<keyword evidence="8" id="KW-1185">Reference proteome</keyword>
<comment type="similarity">
    <text evidence="6">Belongs to the methyltransferase superfamily. RNA methyltransferase RsmG family.</text>
</comment>
<evidence type="ECO:0000256" key="2">
    <source>
        <dbReference type="ARBA" id="ARBA00022552"/>
    </source>
</evidence>
<dbReference type="SUPFAM" id="SSF53335">
    <property type="entry name" value="S-adenosyl-L-methionine-dependent methyltransferases"/>
    <property type="match status" value="1"/>
</dbReference>
<feature type="binding site" evidence="6">
    <location>
        <position position="149"/>
    </location>
    <ligand>
        <name>S-adenosyl-L-methionine</name>
        <dbReference type="ChEBI" id="CHEBI:59789"/>
    </ligand>
</feature>
<comment type="caution">
    <text evidence="7">The sequence shown here is derived from an EMBL/GenBank/DDBJ whole genome shotgun (WGS) entry which is preliminary data.</text>
</comment>
<protein>
    <recommendedName>
        <fullName evidence="6">Ribosomal RNA small subunit methyltransferase G</fullName>
        <ecNumber evidence="6">2.1.1.170</ecNumber>
    </recommendedName>
    <alternativeName>
        <fullName evidence="6">16S rRNA 7-methylguanosine methyltransferase</fullName>
        <shortName evidence="6">16S rRNA m7G methyltransferase</shortName>
    </alternativeName>
</protein>
<evidence type="ECO:0000256" key="3">
    <source>
        <dbReference type="ARBA" id="ARBA00022603"/>
    </source>
</evidence>
<comment type="catalytic activity">
    <reaction evidence="6">
        <text>guanosine(527) in 16S rRNA + S-adenosyl-L-methionine = N(7)-methylguanosine(527) in 16S rRNA + S-adenosyl-L-homocysteine</text>
        <dbReference type="Rhea" id="RHEA:42732"/>
        <dbReference type="Rhea" id="RHEA-COMP:10209"/>
        <dbReference type="Rhea" id="RHEA-COMP:10210"/>
        <dbReference type="ChEBI" id="CHEBI:57856"/>
        <dbReference type="ChEBI" id="CHEBI:59789"/>
        <dbReference type="ChEBI" id="CHEBI:74269"/>
        <dbReference type="ChEBI" id="CHEBI:74480"/>
        <dbReference type="EC" id="2.1.1.170"/>
    </reaction>
</comment>
<dbReference type="GO" id="GO:0070043">
    <property type="term" value="F:rRNA (guanine-N7-)-methyltransferase activity"/>
    <property type="evidence" value="ECO:0007669"/>
    <property type="project" value="UniProtKB-UniRule"/>
</dbReference>
<dbReference type="PANTHER" id="PTHR31760:SF0">
    <property type="entry name" value="S-ADENOSYL-L-METHIONINE-DEPENDENT METHYLTRANSFERASES SUPERFAMILY PROTEIN"/>
    <property type="match status" value="1"/>
</dbReference>
<dbReference type="PANTHER" id="PTHR31760">
    <property type="entry name" value="S-ADENOSYL-L-METHIONINE-DEPENDENT METHYLTRANSFERASES SUPERFAMILY PROTEIN"/>
    <property type="match status" value="1"/>
</dbReference>
<accession>A0A931MZ90</accession>
<dbReference type="Pfam" id="PF02527">
    <property type="entry name" value="GidB"/>
    <property type="match status" value="1"/>
</dbReference>
<dbReference type="RefSeq" id="WP_197310864.1">
    <property type="nucleotide sequence ID" value="NZ_JADZLT010000049.1"/>
</dbReference>
<dbReference type="Proteomes" id="UP000631694">
    <property type="component" value="Unassembled WGS sequence"/>
</dbReference>
<feature type="binding site" evidence="6">
    <location>
        <position position="76"/>
    </location>
    <ligand>
        <name>S-adenosyl-L-methionine</name>
        <dbReference type="ChEBI" id="CHEBI:59789"/>
    </ligand>
</feature>
<proteinExistence type="inferred from homology"/>
<comment type="subcellular location">
    <subcellularLocation>
        <location evidence="6">Cytoplasm</location>
    </subcellularLocation>
</comment>
<keyword evidence="1 6" id="KW-0963">Cytoplasm</keyword>
<comment type="function">
    <text evidence="6">Specifically methylates the N7 position of guanine in position 527 of 16S rRNA.</text>
</comment>
<dbReference type="NCBIfam" id="TIGR00138">
    <property type="entry name" value="rsmG_gidB"/>
    <property type="match status" value="1"/>
</dbReference>
<dbReference type="EMBL" id="JADZLT010000049">
    <property type="protein sequence ID" value="MBH0237789.1"/>
    <property type="molecule type" value="Genomic_DNA"/>
</dbReference>
<evidence type="ECO:0000256" key="6">
    <source>
        <dbReference type="HAMAP-Rule" id="MF_00074"/>
    </source>
</evidence>
<dbReference type="AlphaFoldDB" id="A0A931MZ90"/>
<comment type="caution">
    <text evidence="6">Lacks conserved residue(s) required for the propagation of feature annotation.</text>
</comment>
<reference evidence="7" key="1">
    <citation type="submission" date="2020-12" db="EMBL/GenBank/DDBJ databases">
        <title>Methylobrevis albus sp. nov., isolated from fresh water lack sediment.</title>
        <authorList>
            <person name="Zou Q."/>
        </authorList>
    </citation>
    <scope>NUCLEOTIDE SEQUENCE</scope>
    <source>
        <strain evidence="7">L22</strain>
    </source>
</reference>
<dbReference type="InterPro" id="IPR029063">
    <property type="entry name" value="SAM-dependent_MTases_sf"/>
</dbReference>
<dbReference type="InterPro" id="IPR003682">
    <property type="entry name" value="rRNA_ssu_MeTfrase_G"/>
</dbReference>
<dbReference type="HAMAP" id="MF_00074">
    <property type="entry name" value="16SrRNA_methyltr_G"/>
    <property type="match status" value="1"/>
</dbReference>
<dbReference type="EC" id="2.1.1.170" evidence="6"/>
<evidence type="ECO:0000256" key="5">
    <source>
        <dbReference type="ARBA" id="ARBA00022691"/>
    </source>
</evidence>
<evidence type="ECO:0000313" key="8">
    <source>
        <dbReference type="Proteomes" id="UP000631694"/>
    </source>
</evidence>
<keyword evidence="2 6" id="KW-0698">rRNA processing</keyword>
<keyword evidence="4 6" id="KW-0808">Transferase</keyword>
<gene>
    <name evidence="6 7" type="primary">rsmG</name>
    <name evidence="7" type="ORF">I5731_08150</name>
</gene>
<organism evidence="7 8">
    <name type="scientific">Methylobrevis albus</name>
    <dbReference type="NCBI Taxonomy" id="2793297"/>
    <lineage>
        <taxon>Bacteria</taxon>
        <taxon>Pseudomonadati</taxon>
        <taxon>Pseudomonadota</taxon>
        <taxon>Alphaproteobacteria</taxon>
        <taxon>Hyphomicrobiales</taxon>
        <taxon>Pleomorphomonadaceae</taxon>
        <taxon>Methylobrevis</taxon>
    </lineage>
</organism>
<feature type="binding site" evidence="6">
    <location>
        <begin position="129"/>
        <end position="130"/>
    </location>
    <ligand>
        <name>S-adenosyl-L-methionine</name>
        <dbReference type="ChEBI" id="CHEBI:59789"/>
    </ligand>
</feature>
<name>A0A931MZ90_9HYPH</name>
<sequence>MAAAGKDGPDALDAILAVTPAQRADLAAYVALLKKWQPAKNLVAPAALAEIWRRHVADSAQALAVRPEARRWLDIGSGAGFPGLVTATLMKGRDGAHVHLAESNGRKVAFLRTVIRELGLPATVHPIRIESLATRSAPDLGDIDAVSARALAPLADLLGLAAPILERGAAGVFHKGQDFASEVALATQSWVFDLIEHPSRIDPGGRVAVLTSVRPRA</sequence>